<evidence type="ECO:0000313" key="3">
    <source>
        <dbReference type="Proteomes" id="UP001283361"/>
    </source>
</evidence>
<keyword evidence="3" id="KW-1185">Reference proteome</keyword>
<feature type="region of interest" description="Disordered" evidence="1">
    <location>
        <begin position="193"/>
        <end position="218"/>
    </location>
</feature>
<evidence type="ECO:0000313" key="2">
    <source>
        <dbReference type="EMBL" id="KAK3720223.1"/>
    </source>
</evidence>
<name>A0AAE0XWN1_9GAST</name>
<gene>
    <name evidence="2" type="ORF">RRG08_007847</name>
</gene>
<sequence>MNAKASAVFLHNTPNGTSTSAPGKGPNHMSNYRKDPHLHIVTQSTVHYARDLLKFRTLENTLRGTDTELFTNKVSTDPTKLFEYLVKDEQKVFLGSNNENMRNIVKSIVERRPLSSINNNVDDFHFDDEDPPLVDVDVIGKQQEPQPQSTYTILSSSKGRSIPTMRHIKTNIPAAIINNRKRKLDFDAESVYSNIQDDNNGDDDYDIGVSPPTKKSKI</sequence>
<dbReference type="EMBL" id="JAWDGP010007407">
    <property type="protein sequence ID" value="KAK3720223.1"/>
    <property type="molecule type" value="Genomic_DNA"/>
</dbReference>
<accession>A0AAE0XWN1</accession>
<organism evidence="2 3">
    <name type="scientific">Elysia crispata</name>
    <name type="common">lettuce slug</name>
    <dbReference type="NCBI Taxonomy" id="231223"/>
    <lineage>
        <taxon>Eukaryota</taxon>
        <taxon>Metazoa</taxon>
        <taxon>Spiralia</taxon>
        <taxon>Lophotrochozoa</taxon>
        <taxon>Mollusca</taxon>
        <taxon>Gastropoda</taxon>
        <taxon>Heterobranchia</taxon>
        <taxon>Euthyneura</taxon>
        <taxon>Panpulmonata</taxon>
        <taxon>Sacoglossa</taxon>
        <taxon>Placobranchoidea</taxon>
        <taxon>Plakobranchidae</taxon>
        <taxon>Elysia</taxon>
    </lineage>
</organism>
<dbReference type="AlphaFoldDB" id="A0AAE0XWN1"/>
<dbReference type="Proteomes" id="UP001283361">
    <property type="component" value="Unassembled WGS sequence"/>
</dbReference>
<feature type="region of interest" description="Disordered" evidence="1">
    <location>
        <begin position="1"/>
        <end position="26"/>
    </location>
</feature>
<protein>
    <submittedName>
        <fullName evidence="2">Uncharacterized protein</fullName>
    </submittedName>
</protein>
<feature type="compositionally biased region" description="Polar residues" evidence="1">
    <location>
        <begin position="12"/>
        <end position="21"/>
    </location>
</feature>
<proteinExistence type="predicted"/>
<reference evidence="2" key="1">
    <citation type="journal article" date="2023" name="G3 (Bethesda)">
        <title>A reference genome for the long-term kleptoplast-retaining sea slug Elysia crispata morphotype clarki.</title>
        <authorList>
            <person name="Eastman K.E."/>
            <person name="Pendleton A.L."/>
            <person name="Shaikh M.A."/>
            <person name="Suttiyut T."/>
            <person name="Ogas R."/>
            <person name="Tomko P."/>
            <person name="Gavelis G."/>
            <person name="Widhalm J.R."/>
            <person name="Wisecaver J.H."/>
        </authorList>
    </citation>
    <scope>NUCLEOTIDE SEQUENCE</scope>
    <source>
        <strain evidence="2">ECLA1</strain>
    </source>
</reference>
<comment type="caution">
    <text evidence="2">The sequence shown here is derived from an EMBL/GenBank/DDBJ whole genome shotgun (WGS) entry which is preliminary data.</text>
</comment>
<evidence type="ECO:0000256" key="1">
    <source>
        <dbReference type="SAM" id="MobiDB-lite"/>
    </source>
</evidence>